<name>A0A5C8KKJ0_9GAMM</name>
<dbReference type="Pfam" id="PF08308">
    <property type="entry name" value="PEGA"/>
    <property type="match status" value="1"/>
</dbReference>
<evidence type="ECO:0000313" key="3">
    <source>
        <dbReference type="EMBL" id="TXK59802.1"/>
    </source>
</evidence>
<keyword evidence="4" id="KW-1185">Reference proteome</keyword>
<evidence type="ECO:0000259" key="2">
    <source>
        <dbReference type="Pfam" id="PF08308"/>
    </source>
</evidence>
<accession>A0A5C8KKJ0</accession>
<reference evidence="3 4" key="1">
    <citation type="submission" date="2019-08" db="EMBL/GenBank/DDBJ databases">
        <authorList>
            <person name="Karlyshev A.V."/>
        </authorList>
    </citation>
    <scope>NUCLEOTIDE SEQUENCE [LARGE SCALE GENOMIC DNA]</scope>
    <source>
        <strain evidence="3 4">Alg18-2.2</strain>
    </source>
</reference>
<proteinExistence type="predicted"/>
<protein>
    <submittedName>
        <fullName evidence="3">PEGA domain-containing protein</fullName>
    </submittedName>
</protein>
<gene>
    <name evidence="3" type="ORF">FU658_12665</name>
</gene>
<sequence>MKPATSLIAAIAVVGLTGCATVTRGTTETFVVTTEPAGALVRLSTGETCVTPCAIEKRRKHGFEVEIEREGYEPVVTSILPQISGAGATGMAGNVLIGGVVGLVVDASTGASKDLRPNPLAVTLVGLPAREGGPGSVAGASPEQADVVAVPGVSEQDPSSGSAEAVGPPSSPRNRADIMRVPSRPR</sequence>
<dbReference type="Proteomes" id="UP000321248">
    <property type="component" value="Unassembled WGS sequence"/>
</dbReference>
<comment type="caution">
    <text evidence="3">The sequence shown here is derived from an EMBL/GenBank/DDBJ whole genome shotgun (WGS) entry which is preliminary data.</text>
</comment>
<evidence type="ECO:0000313" key="4">
    <source>
        <dbReference type="Proteomes" id="UP000321248"/>
    </source>
</evidence>
<organism evidence="3 4">
    <name type="scientific">Alkalisalibacterium limincola</name>
    <dbReference type="NCBI Taxonomy" id="2699169"/>
    <lineage>
        <taxon>Bacteria</taxon>
        <taxon>Pseudomonadati</taxon>
        <taxon>Pseudomonadota</taxon>
        <taxon>Gammaproteobacteria</taxon>
        <taxon>Lysobacterales</taxon>
        <taxon>Lysobacteraceae</taxon>
        <taxon>Alkalisalibacterium</taxon>
    </lineage>
</organism>
<evidence type="ECO:0000256" key="1">
    <source>
        <dbReference type="SAM" id="MobiDB-lite"/>
    </source>
</evidence>
<dbReference type="OrthoDB" id="194242at2"/>
<dbReference type="AlphaFoldDB" id="A0A5C8KKJ0"/>
<dbReference type="RefSeq" id="WP_147892416.1">
    <property type="nucleotide sequence ID" value="NZ_VRTS01000010.1"/>
</dbReference>
<dbReference type="EMBL" id="VRTS01000010">
    <property type="protein sequence ID" value="TXK59802.1"/>
    <property type="molecule type" value="Genomic_DNA"/>
</dbReference>
<feature type="region of interest" description="Disordered" evidence="1">
    <location>
        <begin position="133"/>
        <end position="186"/>
    </location>
</feature>
<dbReference type="PROSITE" id="PS51257">
    <property type="entry name" value="PROKAR_LIPOPROTEIN"/>
    <property type="match status" value="1"/>
</dbReference>
<dbReference type="InterPro" id="IPR013229">
    <property type="entry name" value="PEGA"/>
</dbReference>
<feature type="domain" description="PEGA" evidence="2">
    <location>
        <begin position="29"/>
        <end position="79"/>
    </location>
</feature>